<keyword evidence="4" id="KW-0809">Transit peptide</keyword>
<dbReference type="PANTHER" id="PTHR12655:SF0">
    <property type="entry name" value="ACYL-COENZYME A THIOESTERASE 9, MITOCHONDRIAL"/>
    <property type="match status" value="1"/>
</dbReference>
<keyword evidence="3" id="KW-0378">Hydrolase</keyword>
<dbReference type="SUPFAM" id="SSF54637">
    <property type="entry name" value="Thioesterase/thiol ester dehydrase-isomerase"/>
    <property type="match status" value="2"/>
</dbReference>
<feature type="domain" description="HotDog ACOT-type" evidence="6">
    <location>
        <begin position="369"/>
        <end position="488"/>
    </location>
</feature>
<dbReference type="PROSITE" id="PS51770">
    <property type="entry name" value="HOTDOG_ACOT"/>
    <property type="match status" value="2"/>
</dbReference>
<keyword evidence="2" id="KW-0677">Repeat</keyword>
<dbReference type="CDD" id="cd03442">
    <property type="entry name" value="BFIT_BACH"/>
    <property type="match status" value="2"/>
</dbReference>
<feature type="non-terminal residue" evidence="7">
    <location>
        <position position="1"/>
    </location>
</feature>
<evidence type="ECO:0000256" key="2">
    <source>
        <dbReference type="ARBA" id="ARBA00022737"/>
    </source>
</evidence>
<proteinExistence type="inferred from homology"/>
<evidence type="ECO:0000256" key="4">
    <source>
        <dbReference type="ARBA" id="ARBA00022946"/>
    </source>
</evidence>
<comment type="caution">
    <text evidence="7">The sequence shown here is derived from an EMBL/GenBank/DDBJ whole genome shotgun (WGS) entry which is preliminary data.</text>
</comment>
<evidence type="ECO:0000256" key="5">
    <source>
        <dbReference type="SAM" id="MobiDB-lite"/>
    </source>
</evidence>
<dbReference type="InterPro" id="IPR029069">
    <property type="entry name" value="HotDog_dom_sf"/>
</dbReference>
<name>A0ABQ5RTU4_9CHLO</name>
<dbReference type="Proteomes" id="UP001165090">
    <property type="component" value="Unassembled WGS sequence"/>
</dbReference>
<dbReference type="Pfam" id="PF13279">
    <property type="entry name" value="4HBT_2"/>
    <property type="match status" value="1"/>
</dbReference>
<evidence type="ECO:0000256" key="3">
    <source>
        <dbReference type="ARBA" id="ARBA00022801"/>
    </source>
</evidence>
<feature type="domain" description="HotDog ACOT-type" evidence="6">
    <location>
        <begin position="170"/>
        <end position="285"/>
    </location>
</feature>
<keyword evidence="8" id="KW-1185">Reference proteome</keyword>
<accession>A0ABQ5RTU4</accession>
<comment type="similarity">
    <text evidence="1">Belongs to the acyl coenzyme A hydrolase family.</text>
</comment>
<dbReference type="InterPro" id="IPR033120">
    <property type="entry name" value="HOTDOG_ACOT"/>
</dbReference>
<organism evidence="7 8">
    <name type="scientific">Volvox africanus</name>
    <dbReference type="NCBI Taxonomy" id="51714"/>
    <lineage>
        <taxon>Eukaryota</taxon>
        <taxon>Viridiplantae</taxon>
        <taxon>Chlorophyta</taxon>
        <taxon>core chlorophytes</taxon>
        <taxon>Chlorophyceae</taxon>
        <taxon>CS clade</taxon>
        <taxon>Chlamydomonadales</taxon>
        <taxon>Volvocaceae</taxon>
        <taxon>Volvox</taxon>
    </lineage>
</organism>
<dbReference type="EMBL" id="BSDZ01000008">
    <property type="protein sequence ID" value="GLI60634.1"/>
    <property type="molecule type" value="Genomic_DNA"/>
</dbReference>
<sequence length="515" mass="56773">PDIPFNQLRNEIHSLTGPRPKPVHRPRKALVIVAYSGRCSAGNDGVLTSGDVRKSYLGFLELNGRTVASQVASVCLSGAALSCDAIRAYATGTAGEADDMYVGAYTPITKKLWMERASKCSGAARAQDMGDGRPPKPISVTYNFSTDRALQDMGNRFCQQPLGNGCQHIYESSCSSDLCSIPWLHRNLWDYLRVGRLLEDLDSLAGSVAFEHCHTGCGPPLLVTAAVDEITVRHPLQVERDIVVHGQVVWTGKSSLDIRMQLFQAHHVPHPSLEALFSFVHLDSATRKAAPVPPVLPGSPADMDVFCQRQAVADARRTARQQAQQQQQGSGGGEPYTGAVDADVREWIRAARRLQELPALAPTDAVLMSSTCQHNSFICQPQHRNTSARVFGGFLMRRAYELAFATTYMFAGVRPTFHKVEEITFVRPVDVGDLLRLTSTVVHASHMPQQQERGRVVVKVEARVTKPETVDSFVSNTFTFVYDLRARPGDSQLRLKRVLPTCEEEALRCKLARQL</sequence>
<feature type="region of interest" description="Disordered" evidence="5">
    <location>
        <begin position="316"/>
        <end position="337"/>
    </location>
</feature>
<evidence type="ECO:0000259" key="6">
    <source>
        <dbReference type="PROSITE" id="PS51770"/>
    </source>
</evidence>
<protein>
    <recommendedName>
        <fullName evidence="6">HotDog ACOT-type domain-containing protein</fullName>
    </recommendedName>
</protein>
<dbReference type="PANTHER" id="PTHR12655">
    <property type="entry name" value="ACYL-COA THIOESTERASE"/>
    <property type="match status" value="1"/>
</dbReference>
<reference evidence="7 8" key="1">
    <citation type="journal article" date="2023" name="IScience">
        <title>Expanded male sex-determining region conserved during the evolution of homothallism in the green alga Volvox.</title>
        <authorList>
            <person name="Yamamoto K."/>
            <person name="Matsuzaki R."/>
            <person name="Mahakham W."/>
            <person name="Heman W."/>
            <person name="Sekimoto H."/>
            <person name="Kawachi M."/>
            <person name="Minakuchi Y."/>
            <person name="Toyoda A."/>
            <person name="Nozaki H."/>
        </authorList>
    </citation>
    <scope>NUCLEOTIDE SEQUENCE [LARGE SCALE GENOMIC DNA]</scope>
    <source>
        <strain evidence="7 8">NIES-4468</strain>
    </source>
</reference>
<dbReference type="Gene3D" id="3.10.129.10">
    <property type="entry name" value="Hotdog Thioesterase"/>
    <property type="match status" value="2"/>
</dbReference>
<gene>
    <name evidence="7" type="ORF">VaNZ11_002831</name>
</gene>
<evidence type="ECO:0000256" key="1">
    <source>
        <dbReference type="ARBA" id="ARBA00010458"/>
    </source>
</evidence>
<evidence type="ECO:0000313" key="8">
    <source>
        <dbReference type="Proteomes" id="UP001165090"/>
    </source>
</evidence>
<evidence type="ECO:0000313" key="7">
    <source>
        <dbReference type="EMBL" id="GLI60634.1"/>
    </source>
</evidence>